<accession>A0ABM4DL56</accession>
<keyword evidence="1" id="KW-1185">Reference proteome</keyword>
<gene>
    <name evidence="2" type="primary">LOC136091530</name>
</gene>
<evidence type="ECO:0000313" key="1">
    <source>
        <dbReference type="Proteomes" id="UP001652625"/>
    </source>
</evidence>
<protein>
    <submittedName>
        <fullName evidence="2">Uncharacterized protein LOC136091530</fullName>
    </submittedName>
</protein>
<dbReference type="RefSeq" id="XP_065675263.1">
    <property type="nucleotide sequence ID" value="XM_065819191.1"/>
</dbReference>
<sequence length="106" mass="11949">MFCKHPGSAMHPKINAMLCSSFIVATINNQTKVLQESNSVLISIVKETNRLLQWIQQLYRETVNLLDNEDSANQATESDATFVDAVRRSRHLDTLNRANANSFVVN</sequence>
<dbReference type="Proteomes" id="UP001652625">
    <property type="component" value="Chromosome 15"/>
</dbReference>
<dbReference type="GeneID" id="136091530"/>
<reference evidence="2" key="1">
    <citation type="submission" date="2025-08" db="UniProtKB">
        <authorList>
            <consortium name="RefSeq"/>
        </authorList>
    </citation>
    <scope>IDENTIFICATION</scope>
</reference>
<name>A0ABM4DL56_HYDVU</name>
<evidence type="ECO:0000313" key="2">
    <source>
        <dbReference type="RefSeq" id="XP_065675263.1"/>
    </source>
</evidence>
<organism evidence="1 2">
    <name type="scientific">Hydra vulgaris</name>
    <name type="common">Hydra</name>
    <name type="synonym">Hydra attenuata</name>
    <dbReference type="NCBI Taxonomy" id="6087"/>
    <lineage>
        <taxon>Eukaryota</taxon>
        <taxon>Metazoa</taxon>
        <taxon>Cnidaria</taxon>
        <taxon>Hydrozoa</taxon>
        <taxon>Hydroidolina</taxon>
        <taxon>Anthoathecata</taxon>
        <taxon>Aplanulata</taxon>
        <taxon>Hydridae</taxon>
        <taxon>Hydra</taxon>
    </lineage>
</organism>
<proteinExistence type="predicted"/>